<sequence>MESPSTEDTLPDGFDWLSLDPEEEVVWTGKPHSMSLVPALVVGVPLSLVLVGIPIVVSAYLSRENTEYVITTEALYKKRGVVSRDVKRVGFEKVQDTSYSQDFFGTQFGYGSVDISTAGGSGVELSFDSVAEPKRIQELVNERIRARDRRGDVGDGETKADVLDDILGELRAIRAAVEDDGAGAVAAGDDVDADDRDGENGPAGGTGEVSDADGASTAGDDDDR</sequence>
<dbReference type="Proteomes" id="UP001589595">
    <property type="component" value="Unassembled WGS sequence"/>
</dbReference>
<keyword evidence="2" id="KW-0812">Transmembrane</keyword>
<evidence type="ECO:0000259" key="3">
    <source>
        <dbReference type="Pfam" id="PF03703"/>
    </source>
</evidence>
<dbReference type="InterPro" id="IPR005182">
    <property type="entry name" value="YdbS-like_PH"/>
</dbReference>
<gene>
    <name evidence="4" type="ORF">ACFFOL_04775</name>
</gene>
<organism evidence="4 5">
    <name type="scientific">Halobaculum roseum</name>
    <dbReference type="NCBI Taxonomy" id="2175149"/>
    <lineage>
        <taxon>Archaea</taxon>
        <taxon>Methanobacteriati</taxon>
        <taxon>Methanobacteriota</taxon>
        <taxon>Stenosarchaea group</taxon>
        <taxon>Halobacteria</taxon>
        <taxon>Halobacteriales</taxon>
        <taxon>Haloferacaceae</taxon>
        <taxon>Halobaculum</taxon>
    </lineage>
</organism>
<reference evidence="4" key="1">
    <citation type="submission" date="2024-09" db="EMBL/GenBank/DDBJ databases">
        <authorList>
            <person name="Sun Q."/>
        </authorList>
    </citation>
    <scope>NUCLEOTIDE SEQUENCE [LARGE SCALE GENOMIC DNA]</scope>
    <source>
        <strain evidence="4">JCM 31273</strain>
    </source>
</reference>
<keyword evidence="2" id="KW-1133">Transmembrane helix</keyword>
<dbReference type="AlphaFoldDB" id="A0ABD5MI39"/>
<feature type="region of interest" description="Disordered" evidence="1">
    <location>
        <begin position="178"/>
        <end position="224"/>
    </location>
</feature>
<feature type="domain" description="YdbS-like PH" evidence="3">
    <location>
        <begin position="65"/>
        <end position="139"/>
    </location>
</feature>
<dbReference type="PANTHER" id="PTHR37938:SF1">
    <property type="entry name" value="BLL0215 PROTEIN"/>
    <property type="match status" value="1"/>
</dbReference>
<keyword evidence="2" id="KW-0472">Membrane</keyword>
<accession>A0ABD5MI39</accession>
<dbReference type="EMBL" id="JBHMAJ010000003">
    <property type="protein sequence ID" value="MFB9823498.1"/>
    <property type="molecule type" value="Genomic_DNA"/>
</dbReference>
<feature type="transmembrane region" description="Helical" evidence="2">
    <location>
        <begin position="36"/>
        <end position="61"/>
    </location>
</feature>
<keyword evidence="5" id="KW-1185">Reference proteome</keyword>
<dbReference type="RefSeq" id="WP_222922475.1">
    <property type="nucleotide sequence ID" value="NZ_CP082286.1"/>
</dbReference>
<evidence type="ECO:0000256" key="2">
    <source>
        <dbReference type="SAM" id="Phobius"/>
    </source>
</evidence>
<comment type="caution">
    <text evidence="4">The sequence shown here is derived from an EMBL/GenBank/DDBJ whole genome shotgun (WGS) entry which is preliminary data.</text>
</comment>
<dbReference type="PANTHER" id="PTHR37938">
    <property type="entry name" value="BLL0215 PROTEIN"/>
    <property type="match status" value="1"/>
</dbReference>
<evidence type="ECO:0000313" key="4">
    <source>
        <dbReference type="EMBL" id="MFB9823498.1"/>
    </source>
</evidence>
<protein>
    <submittedName>
        <fullName evidence="4">PH domain-containing protein</fullName>
    </submittedName>
</protein>
<name>A0ABD5MI39_9EURY</name>
<dbReference type="GeneID" id="67209765"/>
<evidence type="ECO:0000313" key="5">
    <source>
        <dbReference type="Proteomes" id="UP001589595"/>
    </source>
</evidence>
<evidence type="ECO:0000256" key="1">
    <source>
        <dbReference type="SAM" id="MobiDB-lite"/>
    </source>
</evidence>
<dbReference type="Pfam" id="PF03703">
    <property type="entry name" value="bPH_2"/>
    <property type="match status" value="1"/>
</dbReference>
<proteinExistence type="predicted"/>